<evidence type="ECO:0000256" key="1">
    <source>
        <dbReference type="ARBA" id="ARBA00010638"/>
    </source>
</evidence>
<sequence length="183" mass="19095">MATRRGGTGPRAARTGGAETGGAETARRVLALPEVATAVWVAAFVGLPSEPDTRPLLEALRARGTRVLLPAVREDLDLDFREFTGTLVPGALGTREPPPAAPAVDLAAADVVLVPAVAVDRLGRRLGRGGGSYDRALRRVHPRATLVAVVDDLAIVDRVPVDAHDLSVSVIVTATQVVRRGPV</sequence>
<dbReference type="InterPro" id="IPR037171">
    <property type="entry name" value="NagB/RpiA_transferase-like"/>
</dbReference>
<keyword evidence="7" id="KW-0436">Ligase</keyword>
<dbReference type="GO" id="GO:0046872">
    <property type="term" value="F:metal ion binding"/>
    <property type="evidence" value="ECO:0007669"/>
    <property type="project" value="UniProtKB-KW"/>
</dbReference>
<reference evidence="8" key="1">
    <citation type="submission" date="2016-10" db="EMBL/GenBank/DDBJ databases">
        <title>Frankia sp. NRRL B-16386 Genome sequencing.</title>
        <authorList>
            <person name="Ghodhbane-Gtari F."/>
            <person name="Swanson E."/>
            <person name="Gueddou A."/>
            <person name="Hezbri K."/>
            <person name="Ktari K."/>
            <person name="Nouioui I."/>
            <person name="Morris K."/>
            <person name="Simpson S."/>
            <person name="Abebe-Akele F."/>
            <person name="Thomas K."/>
            <person name="Gtari M."/>
            <person name="Tisa L.S."/>
        </authorList>
    </citation>
    <scope>NUCLEOTIDE SEQUENCE [LARGE SCALE GENOMIC DNA]</scope>
    <source>
        <strain evidence="8">NRRL B-16386</strain>
    </source>
</reference>
<comment type="caution">
    <text evidence="7">The sequence shown here is derived from an EMBL/GenBank/DDBJ whole genome shotgun (WGS) entry which is preliminary data.</text>
</comment>
<dbReference type="InterPro" id="IPR024185">
    <property type="entry name" value="FTHF_cligase-like_sf"/>
</dbReference>
<protein>
    <recommendedName>
        <fullName evidence="5">5-formyltetrahydrofolate cyclo-ligase</fullName>
        <ecNumber evidence="5">6.3.3.2</ecNumber>
    </recommendedName>
</protein>
<keyword evidence="3 4" id="KW-0067">ATP-binding</keyword>
<keyword evidence="2 4" id="KW-0547">Nucleotide-binding</keyword>
<keyword evidence="5" id="KW-0479">Metal-binding</keyword>
<proteinExistence type="inferred from homology"/>
<feature type="compositionally biased region" description="Low complexity" evidence="6">
    <location>
        <begin position="1"/>
        <end position="24"/>
    </location>
</feature>
<name>A0A1V2I5Q6_9ACTN</name>
<dbReference type="Gene3D" id="3.40.50.10420">
    <property type="entry name" value="NagB/RpiA/CoA transferase-like"/>
    <property type="match status" value="1"/>
</dbReference>
<dbReference type="PANTHER" id="PTHR23407:SF1">
    <property type="entry name" value="5-FORMYLTETRAHYDROFOLATE CYCLO-LIGASE"/>
    <property type="match status" value="1"/>
</dbReference>
<gene>
    <name evidence="7" type="ORF">BL253_26200</name>
</gene>
<feature type="binding site" evidence="4">
    <location>
        <position position="45"/>
    </location>
    <ligand>
        <name>substrate</name>
    </ligand>
</feature>
<evidence type="ECO:0000256" key="4">
    <source>
        <dbReference type="PIRSR" id="PIRSR006806-1"/>
    </source>
</evidence>
<evidence type="ECO:0000256" key="6">
    <source>
        <dbReference type="SAM" id="MobiDB-lite"/>
    </source>
</evidence>
<dbReference type="PANTHER" id="PTHR23407">
    <property type="entry name" value="ATPASE INHIBITOR/5-FORMYLTETRAHYDROFOLATE CYCLO-LIGASE"/>
    <property type="match status" value="1"/>
</dbReference>
<feature type="region of interest" description="Disordered" evidence="6">
    <location>
        <begin position="1"/>
        <end position="25"/>
    </location>
</feature>
<dbReference type="EMBL" id="MOMC01000056">
    <property type="protein sequence ID" value="ONH25873.1"/>
    <property type="molecule type" value="Genomic_DNA"/>
</dbReference>
<comment type="cofactor">
    <cofactor evidence="5">
        <name>Mg(2+)</name>
        <dbReference type="ChEBI" id="CHEBI:18420"/>
    </cofactor>
</comment>
<evidence type="ECO:0000313" key="7">
    <source>
        <dbReference type="EMBL" id="ONH25873.1"/>
    </source>
</evidence>
<dbReference type="Proteomes" id="UP000188929">
    <property type="component" value="Unassembled WGS sequence"/>
</dbReference>
<dbReference type="Pfam" id="PF01812">
    <property type="entry name" value="5-FTHF_cyc-lig"/>
    <property type="match status" value="1"/>
</dbReference>
<evidence type="ECO:0000256" key="5">
    <source>
        <dbReference type="RuleBase" id="RU361279"/>
    </source>
</evidence>
<keyword evidence="5" id="KW-0460">Magnesium</keyword>
<dbReference type="GO" id="GO:0005524">
    <property type="term" value="F:ATP binding"/>
    <property type="evidence" value="ECO:0007669"/>
    <property type="project" value="UniProtKB-KW"/>
</dbReference>
<feature type="binding site" evidence="4">
    <location>
        <begin position="125"/>
        <end position="133"/>
    </location>
    <ligand>
        <name>ATP</name>
        <dbReference type="ChEBI" id="CHEBI:30616"/>
    </ligand>
</feature>
<dbReference type="PIRSF" id="PIRSF006806">
    <property type="entry name" value="FTHF_cligase"/>
    <property type="match status" value="1"/>
</dbReference>
<dbReference type="OrthoDB" id="3242798at2"/>
<comment type="similarity">
    <text evidence="1 5">Belongs to the 5-formyltetrahydrofolate cyclo-ligase family.</text>
</comment>
<dbReference type="GO" id="GO:0009396">
    <property type="term" value="P:folic acid-containing compound biosynthetic process"/>
    <property type="evidence" value="ECO:0007669"/>
    <property type="project" value="TreeGrafter"/>
</dbReference>
<evidence type="ECO:0000256" key="3">
    <source>
        <dbReference type="ARBA" id="ARBA00022840"/>
    </source>
</evidence>
<dbReference type="InterPro" id="IPR002698">
    <property type="entry name" value="FTHF_cligase"/>
</dbReference>
<dbReference type="AlphaFoldDB" id="A0A1V2I5Q6"/>
<dbReference type="GO" id="GO:0030272">
    <property type="term" value="F:5-formyltetrahydrofolate cyclo-ligase activity"/>
    <property type="evidence" value="ECO:0007669"/>
    <property type="project" value="UniProtKB-EC"/>
</dbReference>
<dbReference type="STRING" id="1834516.BL253_26200"/>
<keyword evidence="8" id="KW-1185">Reference proteome</keyword>
<dbReference type="SUPFAM" id="SSF100950">
    <property type="entry name" value="NagB/RpiA/CoA transferase-like"/>
    <property type="match status" value="1"/>
</dbReference>
<feature type="binding site" evidence="4">
    <location>
        <position position="50"/>
    </location>
    <ligand>
        <name>substrate</name>
    </ligand>
</feature>
<accession>A0A1V2I5Q6</accession>
<dbReference type="NCBIfam" id="TIGR02727">
    <property type="entry name" value="MTHFS_bact"/>
    <property type="match status" value="1"/>
</dbReference>
<organism evidence="7 8">
    <name type="scientific">Pseudofrankia asymbiotica</name>
    <dbReference type="NCBI Taxonomy" id="1834516"/>
    <lineage>
        <taxon>Bacteria</taxon>
        <taxon>Bacillati</taxon>
        <taxon>Actinomycetota</taxon>
        <taxon>Actinomycetes</taxon>
        <taxon>Frankiales</taxon>
        <taxon>Frankiaceae</taxon>
        <taxon>Pseudofrankia</taxon>
    </lineage>
</organism>
<comment type="catalytic activity">
    <reaction evidence="5">
        <text>(6S)-5-formyl-5,6,7,8-tetrahydrofolate + ATP = (6R)-5,10-methenyltetrahydrofolate + ADP + phosphate</text>
        <dbReference type="Rhea" id="RHEA:10488"/>
        <dbReference type="ChEBI" id="CHEBI:30616"/>
        <dbReference type="ChEBI" id="CHEBI:43474"/>
        <dbReference type="ChEBI" id="CHEBI:57455"/>
        <dbReference type="ChEBI" id="CHEBI:57457"/>
        <dbReference type="ChEBI" id="CHEBI:456216"/>
        <dbReference type="EC" id="6.3.3.2"/>
    </reaction>
</comment>
<dbReference type="EC" id="6.3.3.2" evidence="5"/>
<dbReference type="GO" id="GO:0035999">
    <property type="term" value="P:tetrahydrofolate interconversion"/>
    <property type="evidence" value="ECO:0007669"/>
    <property type="project" value="TreeGrafter"/>
</dbReference>
<evidence type="ECO:0000256" key="2">
    <source>
        <dbReference type="ARBA" id="ARBA00022741"/>
    </source>
</evidence>
<evidence type="ECO:0000313" key="8">
    <source>
        <dbReference type="Proteomes" id="UP000188929"/>
    </source>
</evidence>